<organism evidence="3 4">
    <name type="scientific">Panagrellus redivivus</name>
    <name type="common">Microworm</name>
    <dbReference type="NCBI Taxonomy" id="6233"/>
    <lineage>
        <taxon>Eukaryota</taxon>
        <taxon>Metazoa</taxon>
        <taxon>Ecdysozoa</taxon>
        <taxon>Nematoda</taxon>
        <taxon>Chromadorea</taxon>
        <taxon>Rhabditida</taxon>
        <taxon>Tylenchina</taxon>
        <taxon>Panagrolaimomorpha</taxon>
        <taxon>Panagrolaimoidea</taxon>
        <taxon>Panagrolaimidae</taxon>
        <taxon>Panagrellus</taxon>
    </lineage>
</organism>
<dbReference type="Pfam" id="PF03351">
    <property type="entry name" value="DOMON"/>
    <property type="match status" value="1"/>
</dbReference>
<accession>A0A7E4W3F8</accession>
<dbReference type="Proteomes" id="UP000492821">
    <property type="component" value="Unassembled WGS sequence"/>
</dbReference>
<evidence type="ECO:0000256" key="1">
    <source>
        <dbReference type="SAM" id="MobiDB-lite"/>
    </source>
</evidence>
<dbReference type="WBParaSite" id="Pan_g6599.t1">
    <property type="protein sequence ID" value="Pan_g6599.t1"/>
    <property type="gene ID" value="Pan_g6599"/>
</dbReference>
<evidence type="ECO:0000313" key="3">
    <source>
        <dbReference type="Proteomes" id="UP000492821"/>
    </source>
</evidence>
<dbReference type="InterPro" id="IPR005018">
    <property type="entry name" value="DOMON_domain"/>
</dbReference>
<evidence type="ECO:0000259" key="2">
    <source>
        <dbReference type="Pfam" id="PF03351"/>
    </source>
</evidence>
<feature type="domain" description="DOMON" evidence="2">
    <location>
        <begin position="1"/>
        <end position="81"/>
    </location>
</feature>
<proteinExistence type="predicted"/>
<feature type="region of interest" description="Disordered" evidence="1">
    <location>
        <begin position="99"/>
        <end position="132"/>
    </location>
</feature>
<sequence length="132" mass="14458">MGNEPVTACEANPNGSLELNFSFNNGTNNVPIIDVSTKDAENLEANIVDDSIYCKIRQSIAPENNTLPDLKKPYQVLFARGPRQENGRLQVHGSAAVSPKLSTFSLPPPQPLVEFSRDAVHPLYPERTKPST</sequence>
<reference evidence="3" key="1">
    <citation type="journal article" date="2013" name="Genetics">
        <title>The draft genome and transcriptome of Panagrellus redivivus are shaped by the harsh demands of a free-living lifestyle.</title>
        <authorList>
            <person name="Srinivasan J."/>
            <person name="Dillman A.R."/>
            <person name="Macchietto M.G."/>
            <person name="Heikkinen L."/>
            <person name="Lakso M."/>
            <person name="Fracchia K.M."/>
            <person name="Antoshechkin I."/>
            <person name="Mortazavi A."/>
            <person name="Wong G."/>
            <person name="Sternberg P.W."/>
        </authorList>
    </citation>
    <scope>NUCLEOTIDE SEQUENCE [LARGE SCALE GENOMIC DNA]</scope>
    <source>
        <strain evidence="3">MT8872</strain>
    </source>
</reference>
<keyword evidence="3" id="KW-1185">Reference proteome</keyword>
<protein>
    <recommendedName>
        <fullName evidence="2">DOMON domain-containing protein</fullName>
    </recommendedName>
</protein>
<name>A0A7E4W3F8_PANRE</name>
<dbReference type="AlphaFoldDB" id="A0A7E4W3F8"/>
<reference evidence="4" key="2">
    <citation type="submission" date="2020-10" db="UniProtKB">
        <authorList>
            <consortium name="WormBaseParasite"/>
        </authorList>
    </citation>
    <scope>IDENTIFICATION</scope>
</reference>
<feature type="compositionally biased region" description="Basic and acidic residues" evidence="1">
    <location>
        <begin position="115"/>
        <end position="132"/>
    </location>
</feature>
<evidence type="ECO:0000313" key="4">
    <source>
        <dbReference type="WBParaSite" id="Pan_g6599.t1"/>
    </source>
</evidence>